<keyword evidence="7" id="KW-0501">Molybdenum cofactor biosynthesis</keyword>
<evidence type="ECO:0000256" key="6">
    <source>
        <dbReference type="ARBA" id="ARBA00023134"/>
    </source>
</evidence>
<dbReference type="Proteomes" id="UP000198850">
    <property type="component" value="Unassembled WGS sequence"/>
</dbReference>
<dbReference type="GO" id="GO:0005525">
    <property type="term" value="F:GTP binding"/>
    <property type="evidence" value="ECO:0007669"/>
    <property type="project" value="UniProtKB-KW"/>
</dbReference>
<dbReference type="SUPFAM" id="SSF53448">
    <property type="entry name" value="Nucleotide-diphospho-sugar transferases"/>
    <property type="match status" value="1"/>
</dbReference>
<keyword evidence="2 9" id="KW-0808">Transferase</keyword>
<proteinExistence type="predicted"/>
<dbReference type="GO" id="GO:0016779">
    <property type="term" value="F:nucleotidyltransferase activity"/>
    <property type="evidence" value="ECO:0007669"/>
    <property type="project" value="UniProtKB-KW"/>
</dbReference>
<dbReference type="InterPro" id="IPR025877">
    <property type="entry name" value="MobA-like_NTP_Trfase"/>
</dbReference>
<evidence type="ECO:0000256" key="5">
    <source>
        <dbReference type="ARBA" id="ARBA00022842"/>
    </source>
</evidence>
<organism evidence="9 10">
    <name type="scientific">Pedobacter hartonius</name>
    <dbReference type="NCBI Taxonomy" id="425514"/>
    <lineage>
        <taxon>Bacteria</taxon>
        <taxon>Pseudomonadati</taxon>
        <taxon>Bacteroidota</taxon>
        <taxon>Sphingobacteriia</taxon>
        <taxon>Sphingobacteriales</taxon>
        <taxon>Sphingobacteriaceae</taxon>
        <taxon>Pedobacter</taxon>
    </lineage>
</organism>
<evidence type="ECO:0000256" key="2">
    <source>
        <dbReference type="ARBA" id="ARBA00022679"/>
    </source>
</evidence>
<evidence type="ECO:0000313" key="10">
    <source>
        <dbReference type="Proteomes" id="UP000198850"/>
    </source>
</evidence>
<dbReference type="PANTHER" id="PTHR19136:SF81">
    <property type="entry name" value="MOLYBDENUM COFACTOR GUANYLYLTRANSFERASE"/>
    <property type="match status" value="1"/>
</dbReference>
<evidence type="ECO:0000256" key="4">
    <source>
        <dbReference type="ARBA" id="ARBA00022741"/>
    </source>
</evidence>
<dbReference type="EMBL" id="FNRA01000009">
    <property type="protein sequence ID" value="SEB06414.1"/>
    <property type="molecule type" value="Genomic_DNA"/>
</dbReference>
<evidence type="ECO:0000256" key="3">
    <source>
        <dbReference type="ARBA" id="ARBA00022723"/>
    </source>
</evidence>
<keyword evidence="1" id="KW-0963">Cytoplasm</keyword>
<keyword evidence="10" id="KW-1185">Reference proteome</keyword>
<dbReference type="Gene3D" id="3.90.550.10">
    <property type="entry name" value="Spore Coat Polysaccharide Biosynthesis Protein SpsA, Chain A"/>
    <property type="match status" value="1"/>
</dbReference>
<dbReference type="STRING" id="425514.SAMN05443550_109161"/>
<dbReference type="InterPro" id="IPR013482">
    <property type="entry name" value="Molybde_CF_guanTrfase"/>
</dbReference>
<dbReference type="AlphaFoldDB" id="A0A1H4GA35"/>
<keyword evidence="6" id="KW-0342">GTP-binding</keyword>
<keyword evidence="9" id="KW-0548">Nucleotidyltransferase</keyword>
<dbReference type="PANTHER" id="PTHR19136">
    <property type="entry name" value="MOLYBDENUM COFACTOR GUANYLYLTRANSFERASE"/>
    <property type="match status" value="1"/>
</dbReference>
<evidence type="ECO:0000313" key="9">
    <source>
        <dbReference type="EMBL" id="SEB06414.1"/>
    </source>
</evidence>
<evidence type="ECO:0000256" key="7">
    <source>
        <dbReference type="ARBA" id="ARBA00023150"/>
    </source>
</evidence>
<reference evidence="9 10" key="1">
    <citation type="submission" date="2016-10" db="EMBL/GenBank/DDBJ databases">
        <authorList>
            <person name="de Groot N.N."/>
        </authorList>
    </citation>
    <scope>NUCLEOTIDE SEQUENCE [LARGE SCALE GENOMIC DNA]</scope>
    <source>
        <strain evidence="9 10">DSM 19033</strain>
    </source>
</reference>
<sequence length="194" mass="21557">MLGIVLCGGQSSRMGTDKGLMIYRDKRWAQLAEDQLGALDIPVKLSVNSTQKQVYTAHFPEEQLIADHPSLSIMGPLLGVLSAHLSAPEEDLFVLACDMLLIESRLLRKLLDAFTTAAAAEAYIFTREGQHEPLCGIYPSAGLKRIMFMLLGQGITKPSMKFVLNQLQVLEIPLKEEDFLLFSNFNSRDETSEL</sequence>
<dbReference type="GO" id="GO:0006777">
    <property type="term" value="P:Mo-molybdopterin cofactor biosynthetic process"/>
    <property type="evidence" value="ECO:0007669"/>
    <property type="project" value="UniProtKB-KW"/>
</dbReference>
<name>A0A1H4GA35_9SPHI</name>
<dbReference type="GO" id="GO:0046872">
    <property type="term" value="F:metal ion binding"/>
    <property type="evidence" value="ECO:0007669"/>
    <property type="project" value="UniProtKB-KW"/>
</dbReference>
<protein>
    <submittedName>
        <fullName evidence="9">Molybdenum cofactor guanylyltransferase</fullName>
    </submittedName>
</protein>
<feature type="domain" description="MobA-like NTP transferase" evidence="8">
    <location>
        <begin position="3"/>
        <end position="148"/>
    </location>
</feature>
<keyword evidence="3" id="KW-0479">Metal-binding</keyword>
<evidence type="ECO:0000259" key="8">
    <source>
        <dbReference type="Pfam" id="PF12804"/>
    </source>
</evidence>
<gene>
    <name evidence="9" type="ORF">SAMN05443550_109161</name>
</gene>
<dbReference type="RefSeq" id="WP_090558482.1">
    <property type="nucleotide sequence ID" value="NZ_FNRA01000009.1"/>
</dbReference>
<keyword evidence="4" id="KW-0547">Nucleotide-binding</keyword>
<dbReference type="Pfam" id="PF12804">
    <property type="entry name" value="NTP_transf_3"/>
    <property type="match status" value="1"/>
</dbReference>
<evidence type="ECO:0000256" key="1">
    <source>
        <dbReference type="ARBA" id="ARBA00022490"/>
    </source>
</evidence>
<accession>A0A1H4GA35</accession>
<dbReference type="OrthoDB" id="9788394at2"/>
<keyword evidence="5" id="KW-0460">Magnesium</keyword>
<dbReference type="CDD" id="cd02503">
    <property type="entry name" value="MobA"/>
    <property type="match status" value="1"/>
</dbReference>
<dbReference type="InterPro" id="IPR029044">
    <property type="entry name" value="Nucleotide-diphossugar_trans"/>
</dbReference>